<organism evidence="1 2">
    <name type="scientific">Lecanicillium saksenae</name>
    <dbReference type="NCBI Taxonomy" id="468837"/>
    <lineage>
        <taxon>Eukaryota</taxon>
        <taxon>Fungi</taxon>
        <taxon>Dikarya</taxon>
        <taxon>Ascomycota</taxon>
        <taxon>Pezizomycotina</taxon>
        <taxon>Sordariomycetes</taxon>
        <taxon>Hypocreomycetidae</taxon>
        <taxon>Hypocreales</taxon>
        <taxon>Cordycipitaceae</taxon>
        <taxon>Lecanicillium</taxon>
    </lineage>
</organism>
<gene>
    <name evidence="1" type="ORF">NLG97_g8820</name>
</gene>
<sequence length="276" mass="30993">MAKTKQIPSDNIVNLGSLIEVKLVDILQDGRLSTQLPSSFVVEVRRKTDGSRPARSAGKCVLKTFPKDRRNQEIFRHEVQAYSKLAGQVTYSSAQEAADSLFDTLSELKPKHGWPRCLGYMAVPTDIDDYEFEWTDMAEAAVVKGQTQNALLLEYIPGLEPVTAKMLNTTLVEDILEALAQLQEEGIHHRANINPAIWPKPGIRNIYVRYSKPGARGVPFITNFGNAQVLGDGEKEQRLMEAEMEDLEFHLKRMMEGKLLVDEVPREVQMLLDDAA</sequence>
<evidence type="ECO:0000313" key="1">
    <source>
        <dbReference type="EMBL" id="KAJ3477499.1"/>
    </source>
</evidence>
<protein>
    <submittedName>
        <fullName evidence="1">Uncharacterized protein</fullName>
    </submittedName>
</protein>
<reference evidence="1" key="1">
    <citation type="submission" date="2022-07" db="EMBL/GenBank/DDBJ databases">
        <title>Genome Sequence of Lecanicillium saksenae.</title>
        <authorList>
            <person name="Buettner E."/>
        </authorList>
    </citation>
    <scope>NUCLEOTIDE SEQUENCE</scope>
    <source>
        <strain evidence="1">VT-O1</strain>
    </source>
</reference>
<evidence type="ECO:0000313" key="2">
    <source>
        <dbReference type="Proteomes" id="UP001148737"/>
    </source>
</evidence>
<proteinExistence type="predicted"/>
<name>A0ACC1QKG3_9HYPO</name>
<comment type="caution">
    <text evidence="1">The sequence shown here is derived from an EMBL/GenBank/DDBJ whole genome shotgun (WGS) entry which is preliminary data.</text>
</comment>
<keyword evidence="2" id="KW-1185">Reference proteome</keyword>
<dbReference type="EMBL" id="JANAKD010001647">
    <property type="protein sequence ID" value="KAJ3477499.1"/>
    <property type="molecule type" value="Genomic_DNA"/>
</dbReference>
<accession>A0ACC1QKG3</accession>
<dbReference type="Proteomes" id="UP001148737">
    <property type="component" value="Unassembled WGS sequence"/>
</dbReference>